<keyword evidence="12" id="KW-0969">Cilium</keyword>
<evidence type="ECO:0000256" key="5">
    <source>
        <dbReference type="ARBA" id="ARBA00022475"/>
    </source>
</evidence>
<comment type="similarity">
    <text evidence="2">Belongs to the FliJ family.</text>
</comment>
<keyword evidence="12" id="KW-0282">Flagellum</keyword>
<dbReference type="GO" id="GO:0006935">
    <property type="term" value="P:chemotaxis"/>
    <property type="evidence" value="ECO:0007669"/>
    <property type="project" value="UniProtKB-KW"/>
</dbReference>
<dbReference type="AlphaFoldDB" id="A0AA95SEP0"/>
<keyword evidence="13" id="KW-1185">Reference proteome</keyword>
<dbReference type="NCBIfam" id="TIGR02473">
    <property type="entry name" value="flagell_FliJ"/>
    <property type="match status" value="1"/>
</dbReference>
<evidence type="ECO:0000256" key="9">
    <source>
        <dbReference type="ARBA" id="ARBA00023136"/>
    </source>
</evidence>
<keyword evidence="6" id="KW-0145">Chemotaxis</keyword>
<keyword evidence="12" id="KW-0966">Cell projection</keyword>
<keyword evidence="9" id="KW-0472">Membrane</keyword>
<proteinExistence type="inferred from homology"/>
<protein>
    <recommendedName>
        <fullName evidence="3">Flagellar FliJ protein</fullName>
    </recommendedName>
</protein>
<dbReference type="InterPro" id="IPR053716">
    <property type="entry name" value="Flag_assembly_chemotaxis_eff"/>
</dbReference>
<dbReference type="KEGG" id="nnv:QNH39_11455"/>
<keyword evidence="4" id="KW-0813">Transport</keyword>
<evidence type="ECO:0000313" key="12">
    <source>
        <dbReference type="EMBL" id="WHY88408.1"/>
    </source>
</evidence>
<evidence type="ECO:0000256" key="1">
    <source>
        <dbReference type="ARBA" id="ARBA00004413"/>
    </source>
</evidence>
<dbReference type="GO" id="GO:0005886">
    <property type="term" value="C:plasma membrane"/>
    <property type="evidence" value="ECO:0007669"/>
    <property type="project" value="UniProtKB-SubCell"/>
</dbReference>
<dbReference type="Proteomes" id="UP001178288">
    <property type="component" value="Chromosome"/>
</dbReference>
<evidence type="ECO:0000256" key="11">
    <source>
        <dbReference type="SAM" id="Coils"/>
    </source>
</evidence>
<evidence type="ECO:0000313" key="13">
    <source>
        <dbReference type="Proteomes" id="UP001178288"/>
    </source>
</evidence>
<evidence type="ECO:0000256" key="3">
    <source>
        <dbReference type="ARBA" id="ARBA00020392"/>
    </source>
</evidence>
<dbReference type="Gene3D" id="1.10.287.1700">
    <property type="match status" value="1"/>
</dbReference>
<comment type="subcellular location">
    <subcellularLocation>
        <location evidence="1">Cell membrane</location>
        <topology evidence="1">Peripheral membrane protein</topology>
        <orientation evidence="1">Cytoplasmic side</orientation>
    </subcellularLocation>
</comment>
<gene>
    <name evidence="12" type="primary">fliJ</name>
    <name evidence="12" type="ORF">QNH39_11455</name>
</gene>
<feature type="coiled-coil region" evidence="11">
    <location>
        <begin position="18"/>
        <end position="96"/>
    </location>
</feature>
<name>A0AA95SEP0_9BACI</name>
<evidence type="ECO:0000256" key="8">
    <source>
        <dbReference type="ARBA" id="ARBA00022927"/>
    </source>
</evidence>
<reference evidence="12" key="1">
    <citation type="submission" date="2023-05" db="EMBL/GenBank/DDBJ databases">
        <title>Comparative genomics of Bacillaceae isolates and their secondary metabolite potential.</title>
        <authorList>
            <person name="Song L."/>
            <person name="Nielsen L.J."/>
            <person name="Mohite O."/>
            <person name="Xu X."/>
            <person name="Weber T."/>
            <person name="Kovacs A.T."/>
        </authorList>
    </citation>
    <scope>NUCLEOTIDE SEQUENCE</scope>
    <source>
        <strain evidence="12">XLM17</strain>
    </source>
</reference>
<evidence type="ECO:0000256" key="2">
    <source>
        <dbReference type="ARBA" id="ARBA00010004"/>
    </source>
</evidence>
<keyword evidence="7" id="KW-1005">Bacterial flagellum biogenesis</keyword>
<dbReference type="InterPro" id="IPR012823">
    <property type="entry name" value="Flagell_FliJ"/>
</dbReference>
<evidence type="ECO:0000256" key="7">
    <source>
        <dbReference type="ARBA" id="ARBA00022795"/>
    </source>
</evidence>
<dbReference type="GO" id="GO:0015031">
    <property type="term" value="P:protein transport"/>
    <property type="evidence" value="ECO:0007669"/>
    <property type="project" value="UniProtKB-KW"/>
</dbReference>
<dbReference type="RefSeq" id="WP_066086240.1">
    <property type="nucleotide sequence ID" value="NZ_CP126114.1"/>
</dbReference>
<evidence type="ECO:0000256" key="10">
    <source>
        <dbReference type="ARBA" id="ARBA00023225"/>
    </source>
</evidence>
<keyword evidence="8" id="KW-0653">Protein transport</keyword>
<organism evidence="12 13">
    <name type="scientific">Neobacillus novalis</name>
    <dbReference type="NCBI Taxonomy" id="220687"/>
    <lineage>
        <taxon>Bacteria</taxon>
        <taxon>Bacillati</taxon>
        <taxon>Bacillota</taxon>
        <taxon>Bacilli</taxon>
        <taxon>Bacillales</taxon>
        <taxon>Bacillaceae</taxon>
        <taxon>Neobacillus</taxon>
    </lineage>
</organism>
<dbReference type="EMBL" id="CP126114">
    <property type="protein sequence ID" value="WHY88408.1"/>
    <property type="molecule type" value="Genomic_DNA"/>
</dbReference>
<keyword evidence="11" id="KW-0175">Coiled coil</keyword>
<dbReference type="GO" id="GO:0071973">
    <property type="term" value="P:bacterial-type flagellum-dependent cell motility"/>
    <property type="evidence" value="ECO:0007669"/>
    <property type="project" value="InterPro"/>
</dbReference>
<accession>A0AA95SEP0</accession>
<dbReference type="Pfam" id="PF02050">
    <property type="entry name" value="FliJ"/>
    <property type="match status" value="1"/>
</dbReference>
<evidence type="ECO:0000256" key="6">
    <source>
        <dbReference type="ARBA" id="ARBA00022500"/>
    </source>
</evidence>
<evidence type="ECO:0000256" key="4">
    <source>
        <dbReference type="ARBA" id="ARBA00022448"/>
    </source>
</evidence>
<keyword evidence="5" id="KW-1003">Cell membrane</keyword>
<keyword evidence="10" id="KW-1006">Bacterial flagellum protein export</keyword>
<dbReference type="GO" id="GO:0044781">
    <property type="term" value="P:bacterial-type flagellum organization"/>
    <property type="evidence" value="ECO:0007669"/>
    <property type="project" value="UniProtKB-KW"/>
</dbReference>
<sequence length="145" mass="17597">MTFRFPYEHILSLKEKEKEQAFSEYGSLVKKKDQLKEEIHGLLEEQDEQINRSNGMTSVVEMQQQSHYLNLLIKKIAQAKEVLSKIDEELRVKQEKYMEKHKDERMWNFLRDKSFDAFLQKEKKVEQDQLDELAVIRHFHQRFSH</sequence>
<dbReference type="GO" id="GO:0009288">
    <property type="term" value="C:bacterial-type flagellum"/>
    <property type="evidence" value="ECO:0007669"/>
    <property type="project" value="InterPro"/>
</dbReference>